<sequence length="344" mass="39673">MLAGQIRLPPLPSVRDLVKLYKLRAIKQLSQNFLMDERITDKIVRSAGKIKDHYVCEVGPGPGSITRSILKGAPHKLIVVEKDTRFLPILELLQESCKSQTDMQIQIGDILSFDLKTAFEGAPKREWDYAPPPIHLIGNLPFSVSTYLIIKWLQYISEKSSAWSYGRTSMTLTFQKEVGERMIAEPGQKQRCRLSVMCQLWCNVDYKFTIPGTAFVPKPDVDVAVVTLTPLRNPLIDAPFDLVEKVLMTVFNMRQKYCSKGISRLFPDCVSEELTKKLLILAELDPATRPYQLTNEDFVRICYVYKLLCEEYPRLYNYNYRMPKVLLEDYLQKFEESLRQRSSI</sequence>
<keyword evidence="7" id="KW-0809">Transit peptide</keyword>
<keyword evidence="5 11" id="KW-0949">S-adenosyl-L-methionine</keyword>
<dbReference type="EC" id="2.1.1.-" evidence="12"/>
<dbReference type="GO" id="GO:0000179">
    <property type="term" value="F:rRNA (adenine-N6,N6-)-dimethyltransferase activity"/>
    <property type="evidence" value="ECO:0007669"/>
    <property type="project" value="UniProtKB-UniRule"/>
</dbReference>
<keyword evidence="6 11" id="KW-0694">RNA-binding</keyword>
<dbReference type="Proteomes" id="UP001566132">
    <property type="component" value="Unassembled WGS sequence"/>
</dbReference>
<dbReference type="FunFam" id="1.10.8.100:FF:000006">
    <property type="entry name" value="rRNA adenine N(6)-methyltransferase"/>
    <property type="match status" value="1"/>
</dbReference>
<feature type="binding site" evidence="11">
    <location>
        <position position="109"/>
    </location>
    <ligand>
        <name>S-adenosyl-L-methionine</name>
        <dbReference type="ChEBI" id="CHEBI:59789"/>
    </ligand>
</feature>
<dbReference type="NCBIfam" id="TIGR00755">
    <property type="entry name" value="ksgA"/>
    <property type="match status" value="1"/>
</dbReference>
<evidence type="ECO:0000256" key="3">
    <source>
        <dbReference type="ARBA" id="ARBA00022603"/>
    </source>
</evidence>
<dbReference type="PROSITE" id="PS51689">
    <property type="entry name" value="SAM_RNA_A_N6_MT"/>
    <property type="match status" value="1"/>
</dbReference>
<protein>
    <recommendedName>
        <fullName evidence="12">rRNA adenine N(6)-methyltransferase</fullName>
        <ecNumber evidence="12">2.1.1.-</ecNumber>
    </recommendedName>
</protein>
<feature type="binding site" evidence="11">
    <location>
        <position position="34"/>
    </location>
    <ligand>
        <name>S-adenosyl-L-methionine</name>
        <dbReference type="ChEBI" id="CHEBI:59789"/>
    </ligand>
</feature>
<dbReference type="InterPro" id="IPR023165">
    <property type="entry name" value="rRNA_Ade_diMease-like_C"/>
</dbReference>
<evidence type="ECO:0000256" key="9">
    <source>
        <dbReference type="ARBA" id="ARBA00023128"/>
    </source>
</evidence>
<name>A0ABD1F7M8_HYPHA</name>
<dbReference type="InterPro" id="IPR029063">
    <property type="entry name" value="SAM-dependent_MTases_sf"/>
</dbReference>
<dbReference type="Gene3D" id="1.10.8.100">
    <property type="entry name" value="Ribosomal RNA adenine dimethylase-like, domain 2"/>
    <property type="match status" value="1"/>
</dbReference>
<dbReference type="Gene3D" id="3.40.50.150">
    <property type="entry name" value="Vaccinia Virus protein VP39"/>
    <property type="match status" value="1"/>
</dbReference>
<dbReference type="EMBL" id="JBDJPC010000002">
    <property type="protein sequence ID" value="KAL1512705.1"/>
    <property type="molecule type" value="Genomic_DNA"/>
</dbReference>
<evidence type="ECO:0000256" key="4">
    <source>
        <dbReference type="ARBA" id="ARBA00022679"/>
    </source>
</evidence>
<evidence type="ECO:0000259" key="13">
    <source>
        <dbReference type="SMART" id="SM00650"/>
    </source>
</evidence>
<evidence type="ECO:0000256" key="6">
    <source>
        <dbReference type="ARBA" id="ARBA00022884"/>
    </source>
</evidence>
<dbReference type="InterPro" id="IPR020598">
    <property type="entry name" value="rRNA_Ade_methylase_Trfase_N"/>
</dbReference>
<feature type="binding site" evidence="11">
    <location>
        <position position="81"/>
    </location>
    <ligand>
        <name>S-adenosyl-L-methionine</name>
        <dbReference type="ChEBI" id="CHEBI:59789"/>
    </ligand>
</feature>
<keyword evidence="15" id="KW-1185">Reference proteome</keyword>
<evidence type="ECO:0000256" key="2">
    <source>
        <dbReference type="ARBA" id="ARBA00022552"/>
    </source>
</evidence>
<evidence type="ECO:0000256" key="12">
    <source>
        <dbReference type="RuleBase" id="RU362106"/>
    </source>
</evidence>
<dbReference type="InterPro" id="IPR011530">
    <property type="entry name" value="rRNA_adenine_dimethylase"/>
</dbReference>
<evidence type="ECO:0000256" key="8">
    <source>
        <dbReference type="ARBA" id="ARBA00023015"/>
    </source>
</evidence>
<proteinExistence type="inferred from homology"/>
<dbReference type="PANTHER" id="PTHR11727:SF17">
    <property type="entry name" value="DIMETHYLADENOSINE TRANSFERASE 1, MITOCHONDRIAL"/>
    <property type="match status" value="1"/>
</dbReference>
<evidence type="ECO:0000256" key="1">
    <source>
        <dbReference type="ARBA" id="ARBA00004173"/>
    </source>
</evidence>
<reference evidence="14 15" key="1">
    <citation type="submission" date="2024-05" db="EMBL/GenBank/DDBJ databases">
        <title>Genetic variation in Jamaican populations of the coffee berry borer (Hypothenemus hampei).</title>
        <authorList>
            <person name="Errbii M."/>
            <person name="Myrie A."/>
        </authorList>
    </citation>
    <scope>NUCLEOTIDE SEQUENCE [LARGE SCALE GENOMIC DNA]</scope>
    <source>
        <strain evidence="14">JA-Hopewell-2020-01-JO</strain>
        <tissue evidence="14">Whole body</tissue>
    </source>
</reference>
<dbReference type="AlphaFoldDB" id="A0ABD1F7M8"/>
<feature type="binding site" evidence="11">
    <location>
        <position position="32"/>
    </location>
    <ligand>
        <name>S-adenosyl-L-methionine</name>
        <dbReference type="ChEBI" id="CHEBI:59789"/>
    </ligand>
</feature>
<evidence type="ECO:0000256" key="11">
    <source>
        <dbReference type="PROSITE-ProRule" id="PRU01026"/>
    </source>
</evidence>
<keyword evidence="10" id="KW-0804">Transcription</keyword>
<evidence type="ECO:0000256" key="10">
    <source>
        <dbReference type="ARBA" id="ARBA00023163"/>
    </source>
</evidence>
<evidence type="ECO:0000256" key="5">
    <source>
        <dbReference type="ARBA" id="ARBA00022691"/>
    </source>
</evidence>
<organism evidence="14 15">
    <name type="scientific">Hypothenemus hampei</name>
    <name type="common">Coffee berry borer</name>
    <dbReference type="NCBI Taxonomy" id="57062"/>
    <lineage>
        <taxon>Eukaryota</taxon>
        <taxon>Metazoa</taxon>
        <taxon>Ecdysozoa</taxon>
        <taxon>Arthropoda</taxon>
        <taxon>Hexapoda</taxon>
        <taxon>Insecta</taxon>
        <taxon>Pterygota</taxon>
        <taxon>Neoptera</taxon>
        <taxon>Endopterygota</taxon>
        <taxon>Coleoptera</taxon>
        <taxon>Polyphaga</taxon>
        <taxon>Cucujiformia</taxon>
        <taxon>Curculionidae</taxon>
        <taxon>Scolytinae</taxon>
        <taxon>Hypothenemus</taxon>
    </lineage>
</organism>
<keyword evidence="8" id="KW-0805">Transcription regulation</keyword>
<feature type="binding site" evidence="11">
    <location>
        <position position="139"/>
    </location>
    <ligand>
        <name>S-adenosyl-L-methionine</name>
        <dbReference type="ChEBI" id="CHEBI:59789"/>
    </ligand>
</feature>
<comment type="subcellular location">
    <subcellularLocation>
        <location evidence="1">Mitochondrion</location>
    </subcellularLocation>
</comment>
<feature type="domain" description="Ribosomal RNA adenine methylase transferase N-terminal" evidence="13">
    <location>
        <begin position="39"/>
        <end position="232"/>
    </location>
</feature>
<dbReference type="PANTHER" id="PTHR11727">
    <property type="entry name" value="DIMETHYLADENOSINE TRANSFERASE"/>
    <property type="match status" value="1"/>
</dbReference>
<dbReference type="GO" id="GO:0005739">
    <property type="term" value="C:mitochondrion"/>
    <property type="evidence" value="ECO:0007669"/>
    <property type="project" value="UniProtKB-SubCell"/>
</dbReference>
<dbReference type="InterPro" id="IPR001737">
    <property type="entry name" value="KsgA/Erm"/>
</dbReference>
<evidence type="ECO:0000256" key="7">
    <source>
        <dbReference type="ARBA" id="ARBA00022946"/>
    </source>
</evidence>
<gene>
    <name evidence="14" type="ORF">ABEB36_002251</name>
</gene>
<evidence type="ECO:0000313" key="15">
    <source>
        <dbReference type="Proteomes" id="UP001566132"/>
    </source>
</evidence>
<accession>A0ABD1F7M8</accession>
<keyword evidence="9" id="KW-0496">Mitochondrion</keyword>
<keyword evidence="3 11" id="KW-0489">Methyltransferase</keyword>
<dbReference type="Pfam" id="PF00398">
    <property type="entry name" value="RrnaAD"/>
    <property type="match status" value="1"/>
</dbReference>
<dbReference type="SMART" id="SM00650">
    <property type="entry name" value="rADc"/>
    <property type="match status" value="1"/>
</dbReference>
<comment type="caution">
    <text evidence="14">The sequence shown here is derived from an EMBL/GenBank/DDBJ whole genome shotgun (WGS) entry which is preliminary data.</text>
</comment>
<dbReference type="FunFam" id="3.40.50.150:FF:000109">
    <property type="entry name" value="rRNA adenine N(6)-methyltransferase"/>
    <property type="match status" value="1"/>
</dbReference>
<feature type="binding site" evidence="11">
    <location>
        <position position="59"/>
    </location>
    <ligand>
        <name>S-adenosyl-L-methionine</name>
        <dbReference type="ChEBI" id="CHEBI:59789"/>
    </ligand>
</feature>
<evidence type="ECO:0000313" key="14">
    <source>
        <dbReference type="EMBL" id="KAL1512705.1"/>
    </source>
</evidence>
<dbReference type="SUPFAM" id="SSF53335">
    <property type="entry name" value="S-adenosyl-L-methionine-dependent methyltransferases"/>
    <property type="match status" value="1"/>
</dbReference>
<dbReference type="GO" id="GO:0003723">
    <property type="term" value="F:RNA binding"/>
    <property type="evidence" value="ECO:0007669"/>
    <property type="project" value="UniProtKB-UniRule"/>
</dbReference>
<keyword evidence="2 12" id="KW-0698">rRNA processing</keyword>
<comment type="similarity">
    <text evidence="11 12">Belongs to the class I-like SAM-binding methyltransferase superfamily. rRNA adenine N(6)-methyltransferase family.</text>
</comment>
<keyword evidence="4 11" id="KW-0808">Transferase</keyword>